<sequence>MDEKLRRYVEGLFVDVPQNKSMIELKEEMIQNLKEKYEDLIQEGKTEEAAYNIAIAGIGDISELINDLDKTKEEAGNTDKQKSAMLTSVAVMLYILSIVPILLSLQSYHIFDGLIGFIVIITFATGILIYNGQIKQKYYRADDTMVEEFKEWQKKRADKTKARISISVALWSIIVALYFIISFSTFAWHISWTIFILGIAIEALINIFFIIKK</sequence>
<evidence type="ECO:0000256" key="1">
    <source>
        <dbReference type="SAM" id="Coils"/>
    </source>
</evidence>
<organism evidence="3 4">
    <name type="scientific">Mobilitalea sibirica</name>
    <dbReference type="NCBI Taxonomy" id="1462919"/>
    <lineage>
        <taxon>Bacteria</taxon>
        <taxon>Bacillati</taxon>
        <taxon>Bacillota</taxon>
        <taxon>Clostridia</taxon>
        <taxon>Lachnospirales</taxon>
        <taxon>Lachnospiraceae</taxon>
        <taxon>Mobilitalea</taxon>
    </lineage>
</organism>
<dbReference type="NCBIfam" id="NF038403">
    <property type="entry name" value="perm_prefix_1"/>
    <property type="match status" value="1"/>
</dbReference>
<reference evidence="3" key="1">
    <citation type="submission" date="2020-12" db="EMBL/GenBank/DDBJ databases">
        <title>M. sibirica DSM 26468T genome.</title>
        <authorList>
            <person name="Thieme N."/>
            <person name="Rettenmaier R."/>
            <person name="Zverlov V."/>
            <person name="Liebl W."/>
        </authorList>
    </citation>
    <scope>NUCLEOTIDE SEQUENCE</scope>
    <source>
        <strain evidence="3">DSM 26468</strain>
    </source>
</reference>
<evidence type="ECO:0000256" key="2">
    <source>
        <dbReference type="SAM" id="Phobius"/>
    </source>
</evidence>
<comment type="caution">
    <text evidence="3">The sequence shown here is derived from an EMBL/GenBank/DDBJ whole genome shotgun (WGS) entry which is preliminary data.</text>
</comment>
<dbReference type="InterPro" id="IPR047928">
    <property type="entry name" value="Perm_prefix_1"/>
</dbReference>
<feature type="transmembrane region" description="Helical" evidence="2">
    <location>
        <begin position="109"/>
        <end position="130"/>
    </location>
</feature>
<proteinExistence type="predicted"/>
<keyword evidence="2" id="KW-0812">Transmembrane</keyword>
<keyword evidence="2" id="KW-1133">Transmembrane helix</keyword>
<name>A0A8J7H136_9FIRM</name>
<keyword evidence="2" id="KW-0472">Membrane</keyword>
<feature type="transmembrane region" description="Helical" evidence="2">
    <location>
        <begin position="190"/>
        <end position="211"/>
    </location>
</feature>
<dbReference type="Proteomes" id="UP000623269">
    <property type="component" value="Unassembled WGS sequence"/>
</dbReference>
<feature type="transmembrane region" description="Helical" evidence="2">
    <location>
        <begin position="84"/>
        <end position="103"/>
    </location>
</feature>
<accession>A0A8J7H136</accession>
<keyword evidence="4" id="KW-1185">Reference proteome</keyword>
<dbReference type="AlphaFoldDB" id="A0A8J7H136"/>
<dbReference type="EMBL" id="JAEAGR010000003">
    <property type="protein sequence ID" value="MBH1939988.1"/>
    <property type="molecule type" value="Genomic_DNA"/>
</dbReference>
<evidence type="ECO:0000313" key="4">
    <source>
        <dbReference type="Proteomes" id="UP000623269"/>
    </source>
</evidence>
<feature type="coiled-coil region" evidence="1">
    <location>
        <begin position="23"/>
        <end position="81"/>
    </location>
</feature>
<protein>
    <submittedName>
        <fullName evidence="3">Uncharacterized protein</fullName>
    </submittedName>
</protein>
<feature type="transmembrane region" description="Helical" evidence="2">
    <location>
        <begin position="164"/>
        <end position="184"/>
    </location>
</feature>
<keyword evidence="1" id="KW-0175">Coiled coil</keyword>
<evidence type="ECO:0000313" key="3">
    <source>
        <dbReference type="EMBL" id="MBH1939988.1"/>
    </source>
</evidence>
<gene>
    <name evidence="3" type="ORF">I5677_03640</name>
</gene>
<dbReference type="RefSeq" id="WP_197660215.1">
    <property type="nucleotide sequence ID" value="NZ_JAEAGR010000003.1"/>
</dbReference>